<accession>F8F764</accession>
<dbReference type="HOGENOM" id="CLU_3293508_0_0_9"/>
<reference evidence="2 3" key="2">
    <citation type="journal article" date="2013" name="Genome Announc.">
        <title>Genome Sequence of Growth-Improving Paenibacillus mucilaginosus Strain KNP414.</title>
        <authorList>
            <person name="Lu J.J."/>
            <person name="Wang J.F."/>
            <person name="Hu X.F."/>
        </authorList>
    </citation>
    <scope>NUCLEOTIDE SEQUENCE [LARGE SCALE GENOMIC DNA]</scope>
    <source>
        <strain evidence="2 3">KNP414</strain>
    </source>
</reference>
<dbReference type="Proteomes" id="UP000006620">
    <property type="component" value="Chromosome"/>
</dbReference>
<feature type="region of interest" description="Disordered" evidence="1">
    <location>
        <begin position="1"/>
        <end position="40"/>
    </location>
</feature>
<name>F8F764_PAEMK</name>
<evidence type="ECO:0000313" key="2">
    <source>
        <dbReference type="EMBL" id="AEI45089.1"/>
    </source>
</evidence>
<dbReference type="EMBL" id="CP002869">
    <property type="protein sequence ID" value="AEI45089.1"/>
    <property type="molecule type" value="Genomic_DNA"/>
</dbReference>
<feature type="compositionally biased region" description="Basic and acidic residues" evidence="1">
    <location>
        <begin position="29"/>
        <end position="40"/>
    </location>
</feature>
<evidence type="ECO:0000313" key="3">
    <source>
        <dbReference type="Proteomes" id="UP000006620"/>
    </source>
</evidence>
<evidence type="ECO:0000256" key="1">
    <source>
        <dbReference type="SAM" id="MobiDB-lite"/>
    </source>
</evidence>
<gene>
    <name evidence="2" type="ordered locus">KNP414_06568</name>
</gene>
<dbReference type="KEGG" id="pms:KNP414_06568"/>
<organism evidence="2 3">
    <name type="scientific">Paenibacillus mucilaginosus (strain KNP414)</name>
    <dbReference type="NCBI Taxonomy" id="1036673"/>
    <lineage>
        <taxon>Bacteria</taxon>
        <taxon>Bacillati</taxon>
        <taxon>Bacillota</taxon>
        <taxon>Bacilli</taxon>
        <taxon>Bacillales</taxon>
        <taxon>Paenibacillaceae</taxon>
        <taxon>Paenibacillus</taxon>
    </lineage>
</organism>
<reference evidence="3" key="1">
    <citation type="submission" date="2011-06" db="EMBL/GenBank/DDBJ databases">
        <title>Complete genome sequence of Paenibacillus mucilaginosus KNP414.</title>
        <authorList>
            <person name="Wang J."/>
            <person name="Hu S."/>
            <person name="Hu X."/>
            <person name="Zhang B."/>
            <person name="Dong D."/>
            <person name="Zhang S."/>
            <person name="Zhao K."/>
            <person name="Wu D."/>
        </authorList>
    </citation>
    <scope>NUCLEOTIDE SEQUENCE [LARGE SCALE GENOMIC DNA]</scope>
    <source>
        <strain evidence="3">KNP414</strain>
    </source>
</reference>
<sequence length="40" mass="4468">MADAAAQDEYSLTHAESVKSEQGLVYQNPEEKARGSMDFY</sequence>
<dbReference type="AlphaFoldDB" id="F8F764"/>
<proteinExistence type="predicted"/>
<protein>
    <submittedName>
        <fullName evidence="2">Uncharacterized protein</fullName>
    </submittedName>
</protein>